<dbReference type="EMBL" id="AP025296">
    <property type="protein sequence ID" value="BDD01866.1"/>
    <property type="molecule type" value="Genomic_DNA"/>
</dbReference>
<dbReference type="Proteomes" id="UP001354989">
    <property type="component" value="Plasmid pPP4"/>
</dbReference>
<geneLocation type="plasmid" evidence="1 2">
    <name>pPP4</name>
</geneLocation>
<gene>
    <name evidence="1" type="ORF">PEPS_41460</name>
</gene>
<keyword evidence="1" id="KW-0614">Plasmid</keyword>
<proteinExistence type="predicted"/>
<evidence type="ECO:0000313" key="2">
    <source>
        <dbReference type="Proteomes" id="UP001354989"/>
    </source>
</evidence>
<protein>
    <submittedName>
        <fullName evidence="1">Uncharacterized protein</fullName>
    </submittedName>
</protein>
<sequence>MESQQVHKMFTCFNNPEVNTSSAQNVYLLKYP</sequence>
<keyword evidence="2" id="KW-1185">Reference proteome</keyword>
<organism evidence="1 2">
    <name type="scientific">Persicobacter psychrovividus</name>
    <dbReference type="NCBI Taxonomy" id="387638"/>
    <lineage>
        <taxon>Bacteria</taxon>
        <taxon>Pseudomonadati</taxon>
        <taxon>Bacteroidota</taxon>
        <taxon>Cytophagia</taxon>
        <taxon>Cytophagales</taxon>
        <taxon>Persicobacteraceae</taxon>
        <taxon>Persicobacter</taxon>
    </lineage>
</organism>
<name>A0ABN6LFY5_9BACT</name>
<evidence type="ECO:0000313" key="1">
    <source>
        <dbReference type="EMBL" id="BDD01866.1"/>
    </source>
</evidence>
<reference evidence="1 2" key="1">
    <citation type="submission" date="2021-12" db="EMBL/GenBank/DDBJ databases">
        <title>Genome sequencing of bacteria with rrn-lacking chromosome and rrn-plasmid.</title>
        <authorList>
            <person name="Anda M."/>
            <person name="Iwasaki W."/>
        </authorList>
    </citation>
    <scope>NUCLEOTIDE SEQUENCE [LARGE SCALE GENOMIC DNA]</scope>
    <source>
        <strain evidence="1 2">NBRC 101262</strain>
        <plasmid evidence="1 2">pPP4</plasmid>
    </source>
</reference>
<accession>A0ABN6LFY5</accession>